<dbReference type="HOGENOM" id="CLU_016047_0_0_12"/>
<protein>
    <submittedName>
        <fullName evidence="9">ABC-type transporter, integral membrane subunit</fullName>
    </submittedName>
</protein>
<feature type="transmembrane region" description="Helical" evidence="7">
    <location>
        <begin position="270"/>
        <end position="294"/>
    </location>
</feature>
<keyword evidence="10" id="KW-1185">Reference proteome</keyword>
<dbReference type="GO" id="GO:0055085">
    <property type="term" value="P:transmembrane transport"/>
    <property type="evidence" value="ECO:0007669"/>
    <property type="project" value="InterPro"/>
</dbReference>
<sequence length="304" mass="34192">MNKRDTRDFLTFLGFILPGFLLYLFIVAYPICYSVVLSLSDFNPNIGGAWHFMGLTHYKTMIADPDFWHALKNNMIVVLVSVFGQIPIGFILAFILYRKQVKGGNFFQSMVFLPQFLSMIVIGIMWRMLFMVDGPVARIMQSVSGDPHRQFTMMLDRNKVMIPIGIALIWVYTGFYMIIFLANLQKINESMIEAAKIDGANEPQIFFKVIVPLLAGTILTSCILAIAGSLKGFSLIFAIAADGIVRLNAEVLPILMYRTAFQDFSNPMRFAYGSAISNTVVLISVVMICFSNFVGKKLGTDEEY</sequence>
<evidence type="ECO:0000256" key="4">
    <source>
        <dbReference type="ARBA" id="ARBA00022692"/>
    </source>
</evidence>
<dbReference type="SUPFAM" id="SSF161098">
    <property type="entry name" value="MetI-like"/>
    <property type="match status" value="1"/>
</dbReference>
<feature type="transmembrane region" description="Helical" evidence="7">
    <location>
        <begin position="160"/>
        <end position="184"/>
    </location>
</feature>
<keyword evidence="4 7" id="KW-0812">Transmembrane</keyword>
<dbReference type="Pfam" id="PF00528">
    <property type="entry name" value="BPD_transp_1"/>
    <property type="match status" value="1"/>
</dbReference>
<feature type="transmembrane region" description="Helical" evidence="7">
    <location>
        <begin position="12"/>
        <end position="36"/>
    </location>
</feature>
<evidence type="ECO:0000313" key="10">
    <source>
        <dbReference type="Proteomes" id="UP000006546"/>
    </source>
</evidence>
<organism evidence="9 10">
    <name type="scientific">Treponema brennaborense (strain DSM 12168 / CIP 105900 / DD5/3)</name>
    <dbReference type="NCBI Taxonomy" id="906968"/>
    <lineage>
        <taxon>Bacteria</taxon>
        <taxon>Pseudomonadati</taxon>
        <taxon>Spirochaetota</taxon>
        <taxon>Spirochaetia</taxon>
        <taxon>Spirochaetales</taxon>
        <taxon>Treponemataceae</taxon>
        <taxon>Treponema</taxon>
    </lineage>
</organism>
<dbReference type="CDD" id="cd06261">
    <property type="entry name" value="TM_PBP2"/>
    <property type="match status" value="1"/>
</dbReference>
<dbReference type="Proteomes" id="UP000006546">
    <property type="component" value="Chromosome"/>
</dbReference>
<keyword evidence="5 7" id="KW-1133">Transmembrane helix</keyword>
<gene>
    <name evidence="9" type="ordered locus">Trebr_2018</name>
</gene>
<dbReference type="InterPro" id="IPR035906">
    <property type="entry name" value="MetI-like_sf"/>
</dbReference>
<dbReference type="PROSITE" id="PS50928">
    <property type="entry name" value="ABC_TM1"/>
    <property type="match status" value="1"/>
</dbReference>
<dbReference type="Gene3D" id="1.10.3720.10">
    <property type="entry name" value="MetI-like"/>
    <property type="match status" value="1"/>
</dbReference>
<accession>F4LJQ3</accession>
<evidence type="ECO:0000256" key="1">
    <source>
        <dbReference type="ARBA" id="ARBA00004651"/>
    </source>
</evidence>
<dbReference type="InterPro" id="IPR000515">
    <property type="entry name" value="MetI-like"/>
</dbReference>
<dbReference type="PANTHER" id="PTHR43227:SF11">
    <property type="entry name" value="BLL4140 PROTEIN"/>
    <property type="match status" value="1"/>
</dbReference>
<feature type="transmembrane region" description="Helical" evidence="7">
    <location>
        <begin position="109"/>
        <end position="130"/>
    </location>
</feature>
<feature type="transmembrane region" description="Helical" evidence="7">
    <location>
        <begin position="75"/>
        <end position="97"/>
    </location>
</feature>
<keyword evidence="2 7" id="KW-0813">Transport</keyword>
<evidence type="ECO:0000256" key="5">
    <source>
        <dbReference type="ARBA" id="ARBA00022989"/>
    </source>
</evidence>
<feature type="transmembrane region" description="Helical" evidence="7">
    <location>
        <begin position="205"/>
        <end position="226"/>
    </location>
</feature>
<evidence type="ECO:0000256" key="6">
    <source>
        <dbReference type="ARBA" id="ARBA00023136"/>
    </source>
</evidence>
<dbReference type="AlphaFoldDB" id="F4LJQ3"/>
<dbReference type="STRING" id="906968.Trebr_2018"/>
<evidence type="ECO:0000256" key="3">
    <source>
        <dbReference type="ARBA" id="ARBA00022475"/>
    </source>
</evidence>
<dbReference type="PANTHER" id="PTHR43227">
    <property type="entry name" value="BLL4140 PROTEIN"/>
    <property type="match status" value="1"/>
</dbReference>
<proteinExistence type="inferred from homology"/>
<keyword evidence="6 7" id="KW-0472">Membrane</keyword>
<dbReference type="GO" id="GO:0005886">
    <property type="term" value="C:plasma membrane"/>
    <property type="evidence" value="ECO:0007669"/>
    <property type="project" value="UniProtKB-SubCell"/>
</dbReference>
<evidence type="ECO:0000259" key="8">
    <source>
        <dbReference type="PROSITE" id="PS50928"/>
    </source>
</evidence>
<dbReference type="InterPro" id="IPR050809">
    <property type="entry name" value="UgpAE/MalFG_permease"/>
</dbReference>
<evidence type="ECO:0000256" key="2">
    <source>
        <dbReference type="ARBA" id="ARBA00022448"/>
    </source>
</evidence>
<dbReference type="OrthoDB" id="42781at2"/>
<reference evidence="10" key="1">
    <citation type="submission" date="2011-04" db="EMBL/GenBank/DDBJ databases">
        <title>The complete genome of Treponema brennaborense DSM 12168.</title>
        <authorList>
            <person name="Lucas S."/>
            <person name="Han J."/>
            <person name="Lapidus A."/>
            <person name="Bruce D."/>
            <person name="Goodwin L."/>
            <person name="Pitluck S."/>
            <person name="Peters L."/>
            <person name="Kyrpides N."/>
            <person name="Mavromatis K."/>
            <person name="Ivanova N."/>
            <person name="Mikhailova N."/>
            <person name="Pagani I."/>
            <person name="Teshima H."/>
            <person name="Detter J.C."/>
            <person name="Tapia R."/>
            <person name="Han C."/>
            <person name="Land M."/>
            <person name="Hauser L."/>
            <person name="Markowitz V."/>
            <person name="Cheng J.-F."/>
            <person name="Hugenholtz P."/>
            <person name="Woyke T."/>
            <person name="Wu D."/>
            <person name="Gronow S."/>
            <person name="Wellnitz S."/>
            <person name="Brambilla E."/>
            <person name="Klenk H.-P."/>
            <person name="Eisen J.A."/>
        </authorList>
    </citation>
    <scope>NUCLEOTIDE SEQUENCE [LARGE SCALE GENOMIC DNA]</scope>
    <source>
        <strain evidence="10">DSM 12168 / CIP 105900 / DD5/3</strain>
    </source>
</reference>
<dbReference type="KEGG" id="tbe:Trebr_2018"/>
<comment type="similarity">
    <text evidence="7">Belongs to the binding-protein-dependent transport system permease family.</text>
</comment>
<dbReference type="eggNOG" id="COG1175">
    <property type="taxonomic scope" value="Bacteria"/>
</dbReference>
<comment type="subcellular location">
    <subcellularLocation>
        <location evidence="1 7">Cell membrane</location>
        <topology evidence="1 7">Multi-pass membrane protein</topology>
    </subcellularLocation>
</comment>
<keyword evidence="3" id="KW-1003">Cell membrane</keyword>
<evidence type="ECO:0000313" key="9">
    <source>
        <dbReference type="EMBL" id="AEE17433.1"/>
    </source>
</evidence>
<evidence type="ECO:0000256" key="7">
    <source>
        <dbReference type="RuleBase" id="RU363032"/>
    </source>
</evidence>
<feature type="domain" description="ABC transmembrane type-1" evidence="8">
    <location>
        <begin position="71"/>
        <end position="291"/>
    </location>
</feature>
<name>F4LJQ3_TREBD</name>
<dbReference type="EMBL" id="CP002696">
    <property type="protein sequence ID" value="AEE17433.1"/>
    <property type="molecule type" value="Genomic_DNA"/>
</dbReference>